<gene>
    <name evidence="2" type="ORF">PIB30_023452</name>
</gene>
<dbReference type="EMBL" id="JASCZI010000082">
    <property type="protein sequence ID" value="MED6108390.1"/>
    <property type="molecule type" value="Genomic_DNA"/>
</dbReference>
<accession>A0ABU6Q9P7</accession>
<name>A0ABU6Q9P7_9FABA</name>
<reference evidence="2 3" key="1">
    <citation type="journal article" date="2023" name="Plants (Basel)">
        <title>Bridging the Gap: Combining Genomics and Transcriptomics Approaches to Understand Stylosanthes scabra, an Orphan Legume from the Brazilian Caatinga.</title>
        <authorList>
            <person name="Ferreira-Neto J.R.C."/>
            <person name="da Silva M.D."/>
            <person name="Binneck E."/>
            <person name="de Melo N.F."/>
            <person name="da Silva R.H."/>
            <person name="de Melo A.L.T.M."/>
            <person name="Pandolfi V."/>
            <person name="Bustamante F.O."/>
            <person name="Brasileiro-Vidal A.C."/>
            <person name="Benko-Iseppon A.M."/>
        </authorList>
    </citation>
    <scope>NUCLEOTIDE SEQUENCE [LARGE SCALE GENOMIC DNA]</scope>
    <source>
        <tissue evidence="2">Leaves</tissue>
    </source>
</reference>
<evidence type="ECO:0000256" key="1">
    <source>
        <dbReference type="SAM" id="MobiDB-lite"/>
    </source>
</evidence>
<feature type="region of interest" description="Disordered" evidence="1">
    <location>
        <begin position="49"/>
        <end position="100"/>
    </location>
</feature>
<sequence length="154" mass="16851">MSNLKAACMQKMWSRQNPQKWRHSIRHNFSSVFSPLNTSLCARFSTLSRRFGSSPPSPPPSSRRHESNEPSHATRSLLTRRHAPPEGPLPASSFSSPEATDTVGSAFAVHGPDSAMCCHFRDPGHSLQKPPQPLDLCTPSTVQILPCVAASRIP</sequence>
<evidence type="ECO:0000313" key="3">
    <source>
        <dbReference type="Proteomes" id="UP001341840"/>
    </source>
</evidence>
<dbReference type="Proteomes" id="UP001341840">
    <property type="component" value="Unassembled WGS sequence"/>
</dbReference>
<keyword evidence="3" id="KW-1185">Reference proteome</keyword>
<evidence type="ECO:0000313" key="2">
    <source>
        <dbReference type="EMBL" id="MED6108390.1"/>
    </source>
</evidence>
<proteinExistence type="predicted"/>
<comment type="caution">
    <text evidence="2">The sequence shown here is derived from an EMBL/GenBank/DDBJ whole genome shotgun (WGS) entry which is preliminary data.</text>
</comment>
<organism evidence="2 3">
    <name type="scientific">Stylosanthes scabra</name>
    <dbReference type="NCBI Taxonomy" id="79078"/>
    <lineage>
        <taxon>Eukaryota</taxon>
        <taxon>Viridiplantae</taxon>
        <taxon>Streptophyta</taxon>
        <taxon>Embryophyta</taxon>
        <taxon>Tracheophyta</taxon>
        <taxon>Spermatophyta</taxon>
        <taxon>Magnoliopsida</taxon>
        <taxon>eudicotyledons</taxon>
        <taxon>Gunneridae</taxon>
        <taxon>Pentapetalae</taxon>
        <taxon>rosids</taxon>
        <taxon>fabids</taxon>
        <taxon>Fabales</taxon>
        <taxon>Fabaceae</taxon>
        <taxon>Papilionoideae</taxon>
        <taxon>50 kb inversion clade</taxon>
        <taxon>dalbergioids sensu lato</taxon>
        <taxon>Dalbergieae</taxon>
        <taxon>Pterocarpus clade</taxon>
        <taxon>Stylosanthes</taxon>
    </lineage>
</organism>
<protein>
    <submittedName>
        <fullName evidence="2">Uncharacterized protein</fullName>
    </submittedName>
</protein>